<proteinExistence type="predicted"/>
<evidence type="ECO:0000313" key="1">
    <source>
        <dbReference type="EMBL" id="MBX51640.1"/>
    </source>
</evidence>
<dbReference type="EMBL" id="GGEC01071156">
    <property type="protein sequence ID" value="MBX51640.1"/>
    <property type="molecule type" value="Transcribed_RNA"/>
</dbReference>
<organism evidence="1">
    <name type="scientific">Rhizophora mucronata</name>
    <name type="common">Asiatic mangrove</name>
    <dbReference type="NCBI Taxonomy" id="61149"/>
    <lineage>
        <taxon>Eukaryota</taxon>
        <taxon>Viridiplantae</taxon>
        <taxon>Streptophyta</taxon>
        <taxon>Embryophyta</taxon>
        <taxon>Tracheophyta</taxon>
        <taxon>Spermatophyta</taxon>
        <taxon>Magnoliopsida</taxon>
        <taxon>eudicotyledons</taxon>
        <taxon>Gunneridae</taxon>
        <taxon>Pentapetalae</taxon>
        <taxon>rosids</taxon>
        <taxon>fabids</taxon>
        <taxon>Malpighiales</taxon>
        <taxon>Rhizophoraceae</taxon>
        <taxon>Rhizophora</taxon>
    </lineage>
</organism>
<sequence>MRKGPKGFKFTMTTVTHRFTYTVQLLFRCHH</sequence>
<accession>A0A2P2PA38</accession>
<reference evidence="1" key="1">
    <citation type="submission" date="2018-02" db="EMBL/GenBank/DDBJ databases">
        <title>Rhizophora mucronata_Transcriptome.</title>
        <authorList>
            <person name="Meera S.P."/>
            <person name="Sreeshan A."/>
            <person name="Augustine A."/>
        </authorList>
    </citation>
    <scope>NUCLEOTIDE SEQUENCE</scope>
    <source>
        <tissue evidence="1">Leaf</tissue>
    </source>
</reference>
<dbReference type="AlphaFoldDB" id="A0A2P2PA38"/>
<name>A0A2P2PA38_RHIMU</name>
<protein>
    <submittedName>
        <fullName evidence="1">Uncharacterized protein</fullName>
    </submittedName>
</protein>